<evidence type="ECO:0000259" key="2">
    <source>
        <dbReference type="PROSITE" id="PS50095"/>
    </source>
</evidence>
<dbReference type="Proteomes" id="UP000054498">
    <property type="component" value="Unassembled WGS sequence"/>
</dbReference>
<evidence type="ECO:0000313" key="4">
    <source>
        <dbReference type="Proteomes" id="UP000054498"/>
    </source>
</evidence>
<dbReference type="InterPro" id="IPR036392">
    <property type="entry name" value="PLAT/LH2_dom_sf"/>
</dbReference>
<dbReference type="PANTHER" id="PTHR45901:SF3">
    <property type="entry name" value="LIPOXYGENASE HOMOLOGY DOMAIN-CONTAINING PROTEIN 1"/>
    <property type="match status" value="1"/>
</dbReference>
<dbReference type="Gene3D" id="2.60.60.20">
    <property type="entry name" value="PLAT/LH2 domain"/>
    <property type="match status" value="1"/>
</dbReference>
<comment type="caution">
    <text evidence="1">Lacks conserved residue(s) required for the propagation of feature annotation.</text>
</comment>
<organism evidence="3 4">
    <name type="scientific">Monoraphidium neglectum</name>
    <dbReference type="NCBI Taxonomy" id="145388"/>
    <lineage>
        <taxon>Eukaryota</taxon>
        <taxon>Viridiplantae</taxon>
        <taxon>Chlorophyta</taxon>
        <taxon>core chlorophytes</taxon>
        <taxon>Chlorophyceae</taxon>
        <taxon>CS clade</taxon>
        <taxon>Sphaeropleales</taxon>
        <taxon>Selenastraceae</taxon>
        <taxon>Monoraphidium</taxon>
    </lineage>
</organism>
<dbReference type="InterPro" id="IPR001024">
    <property type="entry name" value="PLAT/LH2_dom"/>
</dbReference>
<feature type="non-terminal residue" evidence="3">
    <location>
        <position position="1"/>
    </location>
</feature>
<name>A0A0D2MLG2_9CHLO</name>
<proteinExistence type="predicted"/>
<dbReference type="KEGG" id="mng:MNEG_4245"/>
<dbReference type="Pfam" id="PF01477">
    <property type="entry name" value="PLAT"/>
    <property type="match status" value="1"/>
</dbReference>
<sequence length="83" mass="9266">PVLAPAPRVVGQTVAFNFKKAPDLGNIKRIRITSDGTGFAPGWFLDTVVVEAPSTGKKWTFVFRRWLEDDHLSATETPAQQRR</sequence>
<protein>
    <recommendedName>
        <fullName evidence="2">PLAT domain-containing protein</fullName>
    </recommendedName>
</protein>
<dbReference type="EMBL" id="KK100798">
    <property type="protein sequence ID" value="KIZ03710.1"/>
    <property type="molecule type" value="Genomic_DNA"/>
</dbReference>
<dbReference type="PANTHER" id="PTHR45901">
    <property type="entry name" value="PROTEIN CBG12474"/>
    <property type="match status" value="1"/>
</dbReference>
<feature type="domain" description="PLAT" evidence="2">
    <location>
        <begin position="1"/>
        <end position="81"/>
    </location>
</feature>
<dbReference type="GeneID" id="25737123"/>
<dbReference type="SUPFAM" id="SSF49723">
    <property type="entry name" value="Lipase/lipooxygenase domain (PLAT/LH2 domain)"/>
    <property type="match status" value="1"/>
</dbReference>
<dbReference type="OrthoDB" id="5322100at2759"/>
<dbReference type="PROSITE" id="PS50095">
    <property type="entry name" value="PLAT"/>
    <property type="match status" value="1"/>
</dbReference>
<dbReference type="RefSeq" id="XP_013902729.1">
    <property type="nucleotide sequence ID" value="XM_014047275.1"/>
</dbReference>
<evidence type="ECO:0000256" key="1">
    <source>
        <dbReference type="PROSITE-ProRule" id="PRU00152"/>
    </source>
</evidence>
<keyword evidence="4" id="KW-1185">Reference proteome</keyword>
<dbReference type="AlphaFoldDB" id="A0A0D2MLG2"/>
<dbReference type="InterPro" id="IPR052970">
    <property type="entry name" value="Inner_ear_hair_cell_LOXHD"/>
</dbReference>
<accession>A0A0D2MLG2</accession>
<evidence type="ECO:0000313" key="3">
    <source>
        <dbReference type="EMBL" id="KIZ03710.1"/>
    </source>
</evidence>
<reference evidence="3 4" key="1">
    <citation type="journal article" date="2013" name="BMC Genomics">
        <title>Reconstruction of the lipid metabolism for the microalga Monoraphidium neglectum from its genome sequence reveals characteristics suitable for biofuel production.</title>
        <authorList>
            <person name="Bogen C."/>
            <person name="Al-Dilaimi A."/>
            <person name="Albersmeier A."/>
            <person name="Wichmann J."/>
            <person name="Grundmann M."/>
            <person name="Rupp O."/>
            <person name="Lauersen K.J."/>
            <person name="Blifernez-Klassen O."/>
            <person name="Kalinowski J."/>
            <person name="Goesmann A."/>
            <person name="Mussgnug J.H."/>
            <person name="Kruse O."/>
        </authorList>
    </citation>
    <scope>NUCLEOTIDE SEQUENCE [LARGE SCALE GENOMIC DNA]</scope>
    <source>
        <strain evidence="3 4">SAG 48.87</strain>
    </source>
</reference>
<gene>
    <name evidence="3" type="ORF">MNEG_4245</name>
</gene>